<comment type="caution">
    <text evidence="2">The sequence shown here is derived from an EMBL/GenBank/DDBJ whole genome shotgun (WGS) entry which is preliminary data.</text>
</comment>
<name>A0ABQ5JVA7_9EUKA</name>
<feature type="compositionally biased region" description="Low complexity" evidence="1">
    <location>
        <begin position="243"/>
        <end position="253"/>
    </location>
</feature>
<evidence type="ECO:0000313" key="3">
    <source>
        <dbReference type="Proteomes" id="UP001057375"/>
    </source>
</evidence>
<organism evidence="2 3">
    <name type="scientific">Aduncisulcus paluster</name>
    <dbReference type="NCBI Taxonomy" id="2918883"/>
    <lineage>
        <taxon>Eukaryota</taxon>
        <taxon>Metamonada</taxon>
        <taxon>Carpediemonas-like organisms</taxon>
        <taxon>Aduncisulcus</taxon>
    </lineage>
</organism>
<feature type="non-terminal residue" evidence="2">
    <location>
        <position position="312"/>
    </location>
</feature>
<proteinExistence type="predicted"/>
<gene>
    <name evidence="2" type="ORF">ADUPG1_011352</name>
</gene>
<protein>
    <submittedName>
        <fullName evidence="2">Uncharacterized protein</fullName>
    </submittedName>
</protein>
<feature type="compositionally biased region" description="Low complexity" evidence="1">
    <location>
        <begin position="95"/>
        <end position="106"/>
    </location>
</feature>
<accession>A0ABQ5JVA7</accession>
<keyword evidence="3" id="KW-1185">Reference proteome</keyword>
<feature type="region of interest" description="Disordered" evidence="1">
    <location>
        <begin position="86"/>
        <end position="117"/>
    </location>
</feature>
<dbReference type="EMBL" id="BQXS01011972">
    <property type="protein sequence ID" value="GKT18675.1"/>
    <property type="molecule type" value="Genomic_DNA"/>
</dbReference>
<reference evidence="2" key="1">
    <citation type="submission" date="2022-03" db="EMBL/GenBank/DDBJ databases">
        <title>Draft genome sequence of Aduncisulcus paluster, a free-living microaerophilic Fornicata.</title>
        <authorList>
            <person name="Yuyama I."/>
            <person name="Kume K."/>
            <person name="Tamura T."/>
            <person name="Inagaki Y."/>
            <person name="Hashimoto T."/>
        </authorList>
    </citation>
    <scope>NUCLEOTIDE SEQUENCE</scope>
    <source>
        <strain evidence="2">NY0171</strain>
    </source>
</reference>
<evidence type="ECO:0000256" key="1">
    <source>
        <dbReference type="SAM" id="MobiDB-lite"/>
    </source>
</evidence>
<sequence>MFASAKKKAIEELTEKTKAQQRAHRLLADDTLRDLDSFDAKLGDMTKTSSESLRNKLFKSDSECRILGLRPPRDLSTWSDPTEFYDFSTPRSRSRGSVSRSSSGSGHRIKRLSQPVRISTAAKRRSLSRVLPARSALSQLDAIFSRLQDEPLISAEFDPSMQSTTITTQSHIKPRRSRSKLTPTEVFVAHDRINRALMGNKNYPVRSSSAKPHLLSMTYSPGAQRQSFPHDEIPGQDFHQDTRSSSSVSNPRLSPSLIVHECVSGSKTERILRYVSEIDAATSGVQSIVNSAHFVDGTEPDRMHIEGLDDMS</sequence>
<feature type="compositionally biased region" description="Basic and acidic residues" evidence="1">
    <location>
        <begin position="228"/>
        <end position="242"/>
    </location>
</feature>
<dbReference type="Proteomes" id="UP001057375">
    <property type="component" value="Unassembled WGS sequence"/>
</dbReference>
<evidence type="ECO:0000313" key="2">
    <source>
        <dbReference type="EMBL" id="GKT18675.1"/>
    </source>
</evidence>
<feature type="region of interest" description="Disordered" evidence="1">
    <location>
        <begin position="220"/>
        <end position="253"/>
    </location>
</feature>